<keyword evidence="1" id="KW-1133">Transmembrane helix</keyword>
<dbReference type="Proteomes" id="UP000094291">
    <property type="component" value="Unassembled WGS sequence"/>
</dbReference>
<dbReference type="AlphaFoldDB" id="A0A1E2VAL6"/>
<evidence type="ECO:0000313" key="3">
    <source>
        <dbReference type="Proteomes" id="UP000094291"/>
    </source>
</evidence>
<feature type="transmembrane region" description="Helical" evidence="1">
    <location>
        <begin position="263"/>
        <end position="281"/>
    </location>
</feature>
<feature type="transmembrane region" description="Helical" evidence="1">
    <location>
        <begin position="331"/>
        <end position="353"/>
    </location>
</feature>
<dbReference type="RefSeq" id="WP_068998850.1">
    <property type="nucleotide sequence ID" value="NZ_MDTQ01000001.1"/>
</dbReference>
<feature type="transmembrane region" description="Helical" evidence="1">
    <location>
        <begin position="180"/>
        <end position="202"/>
    </location>
</feature>
<keyword evidence="1" id="KW-0472">Membrane</keyword>
<feature type="transmembrane region" description="Helical" evidence="1">
    <location>
        <begin position="52"/>
        <end position="76"/>
    </location>
</feature>
<feature type="transmembrane region" description="Helical" evidence="1">
    <location>
        <begin position="20"/>
        <end position="40"/>
    </location>
</feature>
<evidence type="ECO:0000313" key="2">
    <source>
        <dbReference type="EMBL" id="ODC04060.1"/>
    </source>
</evidence>
<keyword evidence="1" id="KW-0812">Transmembrane</keyword>
<dbReference type="EMBL" id="MDTQ01000001">
    <property type="protein sequence ID" value="ODC04060.1"/>
    <property type="molecule type" value="Genomic_DNA"/>
</dbReference>
<name>A0A1E2VAL6_9GAMM</name>
<proteinExistence type="predicted"/>
<dbReference type="PANTHER" id="PTHR41983">
    <property type="entry name" value="SHORT-CHAIN FATTY ACID TRANSPORTER-RELATED"/>
    <property type="match status" value="1"/>
</dbReference>
<sequence>MQWFVKGAVRFMERYLPDPFVLVLLLTLMVLGLAIGVQGMPPMEALNSWGQGFWNLLTFAMQMALILVLGHLVASTSAVRQCLSLLARRLPGPKSAIMAVTLVALVASWLNWGFGLVVGAFFARAIAREIAVDYKLLVASAYSGFIIWHAGLSGSIPLTLNTPGHFAEAEIGLLPTAETIFAPFNLALVISLVIILPLLNMLMLDKKAPGQKIAFQDEVLPEGGHGPLLHHRWPLYLIAIVILAYLIPYFVQGGGLNLNILNLLFLAIALLLLGTASRFLGALGPAVSTASGILIQFPFYAGIMALMQSSGLAQTLAQGFVQTANADTLPVWSFLSAGLINLLVPSGGGQWAVQAPVMLPAAELLNVDVAKVAMAVAWGDAWTNLLQPFWALPVLAIAGLGARDIMGYCLIQLMVSGLVISLGLYFI</sequence>
<gene>
    <name evidence="2" type="ORF">BFW38_11475</name>
</gene>
<dbReference type="InterPro" id="IPR006160">
    <property type="entry name" value="SCFA_transpt_AtoE"/>
</dbReference>
<protein>
    <submittedName>
        <fullName evidence="2">Short-chain fatty acid transporter</fullName>
    </submittedName>
</protein>
<feature type="transmembrane region" description="Helical" evidence="1">
    <location>
        <begin position="233"/>
        <end position="251"/>
    </location>
</feature>
<keyword evidence="3" id="KW-1185">Reference proteome</keyword>
<feature type="transmembrane region" description="Helical" evidence="1">
    <location>
        <begin position="405"/>
        <end position="426"/>
    </location>
</feature>
<organism evidence="2 3">
    <name type="scientific">Terasakiispira papahanaumokuakeensis</name>
    <dbReference type="NCBI Taxonomy" id="197479"/>
    <lineage>
        <taxon>Bacteria</taxon>
        <taxon>Pseudomonadati</taxon>
        <taxon>Pseudomonadota</taxon>
        <taxon>Gammaproteobacteria</taxon>
        <taxon>Oceanospirillales</taxon>
        <taxon>Terasakiispira</taxon>
    </lineage>
</organism>
<feature type="transmembrane region" description="Helical" evidence="1">
    <location>
        <begin position="96"/>
        <end position="122"/>
    </location>
</feature>
<dbReference type="Pfam" id="PF02667">
    <property type="entry name" value="SCFA_trans"/>
    <property type="match status" value="2"/>
</dbReference>
<reference evidence="2 3" key="1">
    <citation type="submission" date="2016-08" db="EMBL/GenBank/DDBJ databases">
        <authorList>
            <person name="Seilhamer J.J."/>
        </authorList>
    </citation>
    <scope>NUCLEOTIDE SEQUENCE [LARGE SCALE GENOMIC DNA]</scope>
    <source>
        <strain evidence="2 3">PH27A</strain>
    </source>
</reference>
<feature type="transmembrane region" description="Helical" evidence="1">
    <location>
        <begin position="293"/>
        <end position="311"/>
    </location>
</feature>
<feature type="transmembrane region" description="Helical" evidence="1">
    <location>
        <begin position="134"/>
        <end position="160"/>
    </location>
</feature>
<dbReference type="OrthoDB" id="9342495at2"/>
<dbReference type="GO" id="GO:0005886">
    <property type="term" value="C:plasma membrane"/>
    <property type="evidence" value="ECO:0007669"/>
    <property type="project" value="TreeGrafter"/>
</dbReference>
<accession>A0A1E2VAL6</accession>
<dbReference type="STRING" id="197479.BFW38_11475"/>
<evidence type="ECO:0000256" key="1">
    <source>
        <dbReference type="SAM" id="Phobius"/>
    </source>
</evidence>
<dbReference type="PANTHER" id="PTHR41983:SF2">
    <property type="entry name" value="SHORT-CHAIN FATTY ACID TRANSPORTER-RELATED"/>
    <property type="match status" value="1"/>
</dbReference>
<comment type="caution">
    <text evidence="2">The sequence shown here is derived from an EMBL/GenBank/DDBJ whole genome shotgun (WGS) entry which is preliminary data.</text>
</comment>